<gene>
    <name evidence="1" type="ORF">CKA38_12125</name>
</gene>
<reference evidence="1 2" key="1">
    <citation type="journal article" date="2018" name="Syst. Appl. Microbiol.">
        <title>Ereboglobus luteus gen. nov. sp. nov. from cockroach guts, and new insights into the oxygen relationship of the genera Opitutus and Didymococcus (Verrucomicrobia: Opitutaceae).</title>
        <authorList>
            <person name="Tegtmeier D."/>
            <person name="Belitz A."/>
            <person name="Radek R."/>
            <person name="Heimerl T."/>
            <person name="Brune A."/>
        </authorList>
    </citation>
    <scope>NUCLEOTIDE SEQUENCE [LARGE SCALE GENOMIC DNA]</scope>
    <source>
        <strain evidence="1 2">Ho45</strain>
    </source>
</reference>
<organism evidence="1 2">
    <name type="scientific">Ereboglobus luteus</name>
    <dbReference type="NCBI Taxonomy" id="1796921"/>
    <lineage>
        <taxon>Bacteria</taxon>
        <taxon>Pseudomonadati</taxon>
        <taxon>Verrucomicrobiota</taxon>
        <taxon>Opitutia</taxon>
        <taxon>Opitutales</taxon>
        <taxon>Opitutaceae</taxon>
        <taxon>Ereboglobus</taxon>
    </lineage>
</organism>
<evidence type="ECO:0000313" key="1">
    <source>
        <dbReference type="EMBL" id="AWI09896.1"/>
    </source>
</evidence>
<name>A0A2U8E4Y9_9BACT</name>
<evidence type="ECO:0000313" key="2">
    <source>
        <dbReference type="Proteomes" id="UP000244896"/>
    </source>
</evidence>
<keyword evidence="2" id="KW-1185">Reference proteome</keyword>
<dbReference type="EMBL" id="CP023004">
    <property type="protein sequence ID" value="AWI09896.1"/>
    <property type="molecule type" value="Genomic_DNA"/>
</dbReference>
<dbReference type="Proteomes" id="UP000244896">
    <property type="component" value="Chromosome"/>
</dbReference>
<accession>A0A2U8E4Y9</accession>
<dbReference type="KEGG" id="elut:CKA38_12125"/>
<dbReference type="AlphaFoldDB" id="A0A2U8E4Y9"/>
<proteinExistence type="predicted"/>
<protein>
    <submittedName>
        <fullName evidence="1">Uncharacterized protein</fullName>
    </submittedName>
</protein>
<dbReference type="Pfam" id="PF20461">
    <property type="entry name" value="DUF6714"/>
    <property type="match status" value="1"/>
</dbReference>
<dbReference type="InterPro" id="IPR046560">
    <property type="entry name" value="DUF6714"/>
</dbReference>
<sequence>MSCGESLVIHACLGNLRPPDRIPARFNTLNDQQRRTVVSVLEFLAFDSESGFAAAACQVLEEYWIKNPFNSDT</sequence>